<feature type="chain" id="PRO_5029658820" evidence="1">
    <location>
        <begin position="20"/>
        <end position="249"/>
    </location>
</feature>
<gene>
    <name evidence="2" type="ORF">FOL47_007981</name>
</gene>
<keyword evidence="3" id="KW-1185">Reference proteome</keyword>
<dbReference type="AlphaFoldDB" id="A0A7J6LHU7"/>
<proteinExistence type="predicted"/>
<sequence>MLLFFNLLLACWMPSIGWALKTAANSPKTVRRPSSSPATEEVPALKREVAELKDVVSGLLHSYSRLEAHTAKVTNDKDVCAEKFAERLLTVGRHRLETHIVYTSYTHRYGEQSVEAWFHADGTSEFTLARQARNPTDLGKVTIQGPKEDLEREFGELNPFKDLIAQVEKAFKEQGFKKGCETSLEKLRVSPDGNPQENYEWIDDFMSNHGDEIFLKAKELDQRATEDGADATKLDVHLYLGEKSHPISH</sequence>
<organism evidence="2 3">
    <name type="scientific">Perkinsus chesapeaki</name>
    <name type="common">Clam parasite</name>
    <name type="synonym">Perkinsus andrewsi</name>
    <dbReference type="NCBI Taxonomy" id="330153"/>
    <lineage>
        <taxon>Eukaryota</taxon>
        <taxon>Sar</taxon>
        <taxon>Alveolata</taxon>
        <taxon>Perkinsozoa</taxon>
        <taxon>Perkinsea</taxon>
        <taxon>Perkinsida</taxon>
        <taxon>Perkinsidae</taxon>
        <taxon>Perkinsus</taxon>
    </lineage>
</organism>
<protein>
    <submittedName>
        <fullName evidence="2">Uncharacterized protein</fullName>
    </submittedName>
</protein>
<dbReference type="EMBL" id="JAAPAO010000494">
    <property type="protein sequence ID" value="KAF4658431.1"/>
    <property type="molecule type" value="Genomic_DNA"/>
</dbReference>
<comment type="caution">
    <text evidence="2">The sequence shown here is derived from an EMBL/GenBank/DDBJ whole genome shotgun (WGS) entry which is preliminary data.</text>
</comment>
<evidence type="ECO:0000256" key="1">
    <source>
        <dbReference type="SAM" id="SignalP"/>
    </source>
</evidence>
<reference evidence="2 3" key="1">
    <citation type="submission" date="2020-04" db="EMBL/GenBank/DDBJ databases">
        <title>Perkinsus chesapeaki whole genome sequence.</title>
        <authorList>
            <person name="Bogema D.R."/>
        </authorList>
    </citation>
    <scope>NUCLEOTIDE SEQUENCE [LARGE SCALE GENOMIC DNA]</scope>
    <source>
        <strain evidence="2">ATCC PRA-425</strain>
    </source>
</reference>
<dbReference type="Proteomes" id="UP000591131">
    <property type="component" value="Unassembled WGS sequence"/>
</dbReference>
<keyword evidence="1" id="KW-0732">Signal</keyword>
<evidence type="ECO:0000313" key="2">
    <source>
        <dbReference type="EMBL" id="KAF4658431.1"/>
    </source>
</evidence>
<accession>A0A7J6LHU7</accession>
<evidence type="ECO:0000313" key="3">
    <source>
        <dbReference type="Proteomes" id="UP000591131"/>
    </source>
</evidence>
<name>A0A7J6LHU7_PERCH</name>
<feature type="signal peptide" evidence="1">
    <location>
        <begin position="1"/>
        <end position="19"/>
    </location>
</feature>